<dbReference type="Proteomes" id="UP000654604">
    <property type="component" value="Unassembled WGS sequence"/>
</dbReference>
<organism evidence="2 3">
    <name type="scientific">Cyanobacterium stanieri LEGE 03274</name>
    <dbReference type="NCBI Taxonomy" id="1828756"/>
    <lineage>
        <taxon>Bacteria</taxon>
        <taxon>Bacillati</taxon>
        <taxon>Cyanobacteriota</taxon>
        <taxon>Cyanophyceae</taxon>
        <taxon>Oscillatoriophycideae</taxon>
        <taxon>Chroococcales</taxon>
        <taxon>Geminocystaceae</taxon>
        <taxon>Cyanobacterium</taxon>
    </lineage>
</organism>
<protein>
    <submittedName>
        <fullName evidence="2">DUF4253 domain-containing protein</fullName>
    </submittedName>
</protein>
<reference evidence="2 3" key="1">
    <citation type="submission" date="2020-10" db="EMBL/GenBank/DDBJ databases">
        <authorList>
            <person name="Castelo-Branco R."/>
            <person name="Eusebio N."/>
            <person name="Adriana R."/>
            <person name="Vieira A."/>
            <person name="Brugerolle De Fraissinette N."/>
            <person name="Rezende De Castro R."/>
            <person name="Schneider M.P."/>
            <person name="Vasconcelos V."/>
            <person name="Leao P.N."/>
        </authorList>
    </citation>
    <scope>NUCLEOTIDE SEQUENCE [LARGE SCALE GENOMIC DNA]</scope>
    <source>
        <strain evidence="2 3">LEGE 03274</strain>
    </source>
</reference>
<dbReference type="EMBL" id="JADEWC010000013">
    <property type="protein sequence ID" value="MBE9222533.1"/>
    <property type="molecule type" value="Genomic_DNA"/>
</dbReference>
<name>A0ABR9V3T4_9CHRO</name>
<gene>
    <name evidence="2" type="ORF">IQ215_07455</name>
</gene>
<dbReference type="Pfam" id="PF14062">
    <property type="entry name" value="DUF4253"/>
    <property type="match status" value="1"/>
</dbReference>
<evidence type="ECO:0000313" key="2">
    <source>
        <dbReference type="EMBL" id="MBE9222533.1"/>
    </source>
</evidence>
<sequence>MVNLENIKIYQTNGINYDVTTEDIIVKLLDWDQKFGITISNVSYDTLTVYFHNLPNNVRIMAEEIYEFCPDIIDQGYGCMDEILTMGQKIDERLKPLLQGVEMNSPDFGLQILENVLKVKKKVCLWWD</sequence>
<accession>A0ABR9V3T4</accession>
<feature type="domain" description="DUF4253" evidence="1">
    <location>
        <begin position="7"/>
        <end position="128"/>
    </location>
</feature>
<evidence type="ECO:0000313" key="3">
    <source>
        <dbReference type="Proteomes" id="UP000654604"/>
    </source>
</evidence>
<dbReference type="RefSeq" id="WP_193800690.1">
    <property type="nucleotide sequence ID" value="NZ_JADEWC010000013.1"/>
</dbReference>
<keyword evidence="3" id="KW-1185">Reference proteome</keyword>
<comment type="caution">
    <text evidence="2">The sequence shown here is derived from an EMBL/GenBank/DDBJ whole genome shotgun (WGS) entry which is preliminary data.</text>
</comment>
<dbReference type="InterPro" id="IPR025349">
    <property type="entry name" value="DUF4253"/>
</dbReference>
<evidence type="ECO:0000259" key="1">
    <source>
        <dbReference type="Pfam" id="PF14062"/>
    </source>
</evidence>
<proteinExistence type="predicted"/>